<keyword evidence="2" id="KW-1185">Reference proteome</keyword>
<reference evidence="1 2" key="1">
    <citation type="journal article" date="2013" name="Genome Announc.">
        <title>Draft Genome Sequence of the Psychrophilic and Alkaliphilic Rhodonellum psychrophilum Strain GCM71T.</title>
        <authorList>
            <person name="Hauptmann A.L."/>
            <person name="Glaring M.A."/>
            <person name="Hallin P.F."/>
            <person name="Prieme A."/>
            <person name="Stougaard P."/>
        </authorList>
    </citation>
    <scope>NUCLEOTIDE SEQUENCE [LARGE SCALE GENOMIC DNA]</scope>
    <source>
        <strain evidence="1 2">GCM71</strain>
    </source>
</reference>
<proteinExistence type="predicted"/>
<accession>U5C656</accession>
<gene>
    <name evidence="1" type="ORF">P872_24965</name>
</gene>
<evidence type="ECO:0000313" key="2">
    <source>
        <dbReference type="Proteomes" id="UP000016843"/>
    </source>
</evidence>
<dbReference type="Proteomes" id="UP000016843">
    <property type="component" value="Unassembled WGS sequence"/>
</dbReference>
<evidence type="ECO:0008006" key="3">
    <source>
        <dbReference type="Google" id="ProtNLM"/>
    </source>
</evidence>
<protein>
    <recommendedName>
        <fullName evidence="3">Lipocalin-like domain-containing protein</fullName>
    </recommendedName>
</protein>
<dbReference type="PROSITE" id="PS51257">
    <property type="entry name" value="PROKAR_LIPOPROTEIN"/>
    <property type="match status" value="1"/>
</dbReference>
<dbReference type="EMBL" id="AWXR01000004">
    <property type="protein sequence ID" value="ERM84411.1"/>
    <property type="molecule type" value="Genomic_DNA"/>
</dbReference>
<sequence>MFKFTRYQISPKMQKSILGLLLIAVLGIGMISCKEKKDEPTPSKTTEQLAIEDLAGTSSIAWTIAGGGSVVRDGRSETNIYQTFEIQFTTNASSKTYATVNNNSLFDNNGNWTFVGDNFDKIRLSGSQPVAGNEISFTRTGNDLILNFSIAVPSGRNLRSNAVAGSYTFTLKRK</sequence>
<evidence type="ECO:0000313" key="1">
    <source>
        <dbReference type="EMBL" id="ERM84411.1"/>
    </source>
</evidence>
<organism evidence="1 2">
    <name type="scientific">Rhodonellum psychrophilum GCM71 = DSM 17998</name>
    <dbReference type="NCBI Taxonomy" id="1123057"/>
    <lineage>
        <taxon>Bacteria</taxon>
        <taxon>Pseudomonadati</taxon>
        <taxon>Bacteroidota</taxon>
        <taxon>Cytophagia</taxon>
        <taxon>Cytophagales</taxon>
        <taxon>Cytophagaceae</taxon>
        <taxon>Rhodonellum</taxon>
    </lineage>
</organism>
<dbReference type="eggNOG" id="ENOG5033WEK">
    <property type="taxonomic scope" value="Bacteria"/>
</dbReference>
<name>U5C656_9BACT</name>
<dbReference type="AlphaFoldDB" id="U5C656"/>
<comment type="caution">
    <text evidence="1">The sequence shown here is derived from an EMBL/GenBank/DDBJ whole genome shotgun (WGS) entry which is preliminary data.</text>
</comment>